<name>A0ABP2ESI8_AJEDR</name>
<evidence type="ECO:0000313" key="1">
    <source>
        <dbReference type="EMBL" id="EEQ84513.1"/>
    </source>
</evidence>
<protein>
    <submittedName>
        <fullName evidence="1">Uncharacterized protein</fullName>
    </submittedName>
</protein>
<evidence type="ECO:0000313" key="2">
    <source>
        <dbReference type="Proteomes" id="UP000002039"/>
    </source>
</evidence>
<dbReference type="GeneID" id="69023930"/>
<dbReference type="RefSeq" id="XP_045272463.1">
    <property type="nucleotide sequence ID" value="XM_045416820.1"/>
</dbReference>
<reference evidence="2" key="1">
    <citation type="journal article" date="2015" name="PLoS Genet.">
        <title>The dynamic genome and transcriptome of the human fungal pathogen Blastomyces and close relative Emmonsia.</title>
        <authorList>
            <person name="Munoz J.F."/>
            <person name="Gauthier G.M."/>
            <person name="Desjardins C.A."/>
            <person name="Gallo J.E."/>
            <person name="Holder J."/>
            <person name="Sullivan T.D."/>
            <person name="Marty A.J."/>
            <person name="Carmen J.C."/>
            <person name="Chen Z."/>
            <person name="Ding L."/>
            <person name="Gujja S."/>
            <person name="Magrini V."/>
            <person name="Misas E."/>
            <person name="Mitreva M."/>
            <person name="Priest M."/>
            <person name="Saif S."/>
            <person name="Whiston E.A."/>
            <person name="Young S."/>
            <person name="Zeng Q."/>
            <person name="Goldman W.E."/>
            <person name="Mardis E.R."/>
            <person name="Taylor J.W."/>
            <person name="McEwen J.G."/>
            <person name="Clay O.K."/>
            <person name="Klein B.S."/>
            <person name="Cuomo C.A."/>
        </authorList>
    </citation>
    <scope>NUCLEOTIDE SEQUENCE [LARGE SCALE GENOMIC DNA]</scope>
    <source>
        <strain evidence="2">ER-3 / ATCC MYA-2586</strain>
    </source>
</reference>
<gene>
    <name evidence="1" type="ORF">BDCG_01318</name>
</gene>
<sequence>MHEQNRMKDADWQGDAGKSIICFVDRTKRDFIGLLVARLHGEVKAARNNLEMIDVPSKWPKRESGGVGQVGLVQLRLSTEIKLICGSGTPLHQDVLRCDQHYITYICQTTLGTSSISKRKNHYTEHPMRVIHISIPIMGNKNHGHTVLPGLQPISTHHLKGTAQNRTPLYNITLPLT</sequence>
<proteinExistence type="predicted"/>
<keyword evidence="2" id="KW-1185">Reference proteome</keyword>
<organism evidence="1 2">
    <name type="scientific">Ajellomyces dermatitidis (strain ER-3 / ATCC MYA-2586)</name>
    <name type="common">Blastomyces dermatitidis</name>
    <dbReference type="NCBI Taxonomy" id="559297"/>
    <lineage>
        <taxon>Eukaryota</taxon>
        <taxon>Fungi</taxon>
        <taxon>Dikarya</taxon>
        <taxon>Ascomycota</taxon>
        <taxon>Pezizomycotina</taxon>
        <taxon>Eurotiomycetes</taxon>
        <taxon>Eurotiomycetidae</taxon>
        <taxon>Onygenales</taxon>
        <taxon>Ajellomycetaceae</taxon>
        <taxon>Blastomyces</taxon>
    </lineage>
</organism>
<accession>A0ABP2ESI8</accession>
<dbReference type="EMBL" id="EQ999973">
    <property type="protein sequence ID" value="EEQ84513.1"/>
    <property type="molecule type" value="Genomic_DNA"/>
</dbReference>
<dbReference type="Proteomes" id="UP000002039">
    <property type="component" value="Unassembled WGS sequence"/>
</dbReference>